<dbReference type="GO" id="GO:0003735">
    <property type="term" value="F:structural constituent of ribosome"/>
    <property type="evidence" value="ECO:0007669"/>
    <property type="project" value="TreeGrafter"/>
</dbReference>
<organism evidence="1 2">
    <name type="scientific">Aspergillus fumigatiaffinis</name>
    <dbReference type="NCBI Taxonomy" id="340414"/>
    <lineage>
        <taxon>Eukaryota</taxon>
        <taxon>Fungi</taxon>
        <taxon>Dikarya</taxon>
        <taxon>Ascomycota</taxon>
        <taxon>Pezizomycotina</taxon>
        <taxon>Eurotiomycetes</taxon>
        <taxon>Eurotiomycetidae</taxon>
        <taxon>Eurotiales</taxon>
        <taxon>Aspergillaceae</taxon>
        <taxon>Aspergillus</taxon>
        <taxon>Aspergillus subgen. Fumigati</taxon>
    </lineage>
</organism>
<proteinExistence type="predicted"/>
<dbReference type="Proteomes" id="UP000653565">
    <property type="component" value="Unassembled WGS sequence"/>
</dbReference>
<dbReference type="PANTHER" id="PTHR28271:SF1">
    <property type="entry name" value="LARGE RIBOSOMAL SUBUNIT PROTEIN ML60"/>
    <property type="match status" value="1"/>
</dbReference>
<keyword evidence="2" id="KW-1185">Reference proteome</keyword>
<evidence type="ECO:0008006" key="3">
    <source>
        <dbReference type="Google" id="ProtNLM"/>
    </source>
</evidence>
<name>A0A8H4H561_9EURO</name>
<dbReference type="AlphaFoldDB" id="A0A8H4H561"/>
<dbReference type="InterPro" id="IPR016340">
    <property type="entry name" value="Ribosomal_mL60"/>
</dbReference>
<evidence type="ECO:0000313" key="1">
    <source>
        <dbReference type="EMBL" id="KAF4235243.1"/>
    </source>
</evidence>
<comment type="caution">
    <text evidence="1">The sequence shown here is derived from an EMBL/GenBank/DDBJ whole genome shotgun (WGS) entry which is preliminary data.</text>
</comment>
<dbReference type="Pfam" id="PF09784">
    <property type="entry name" value="L31"/>
    <property type="match status" value="1"/>
</dbReference>
<dbReference type="GO" id="GO:0005762">
    <property type="term" value="C:mitochondrial large ribosomal subunit"/>
    <property type="evidence" value="ECO:0007669"/>
    <property type="project" value="TreeGrafter"/>
</dbReference>
<gene>
    <name evidence="1" type="ORF">CNMCM6805_008179</name>
</gene>
<reference evidence="1" key="1">
    <citation type="journal article" date="2020" name="bioRxiv">
        <title>Genomic and phenotypic heterogeneity of clinical isolates of the human pathogens Aspergillus fumigatus, Aspergillus lentulus and Aspergillus fumigatiaffinis.</title>
        <authorList>
            <person name="dos Santos R.A.C."/>
            <person name="Steenwyk J.L."/>
            <person name="Rivero-Menendez O."/>
            <person name="Mead M.E."/>
            <person name="Silva L.P."/>
            <person name="Bastos R.W."/>
            <person name="Alastruey-Izquierdo A."/>
            <person name="Goldman G.H."/>
            <person name="Rokas A."/>
        </authorList>
    </citation>
    <scope>NUCLEOTIDE SEQUENCE</scope>
    <source>
        <strain evidence="1">CNM-CM6805</strain>
    </source>
</reference>
<dbReference type="OrthoDB" id="2332379at2759"/>
<dbReference type="EMBL" id="JAAAPX010000061">
    <property type="protein sequence ID" value="KAF4235243.1"/>
    <property type="molecule type" value="Genomic_DNA"/>
</dbReference>
<reference evidence="1" key="2">
    <citation type="submission" date="2020-04" db="EMBL/GenBank/DDBJ databases">
        <authorList>
            <person name="Santos R.A.C."/>
            <person name="Steenwyk J.L."/>
            <person name="Rivero-Menendez O."/>
            <person name="Mead M.E."/>
            <person name="Silva L.P."/>
            <person name="Bastos R.W."/>
            <person name="Alastruey-Izquierdo A."/>
            <person name="Goldman G.H."/>
            <person name="Rokas A."/>
        </authorList>
    </citation>
    <scope>NUCLEOTIDE SEQUENCE</scope>
    <source>
        <strain evidence="1">CNM-CM6805</strain>
    </source>
</reference>
<accession>A0A8H4H561</accession>
<dbReference type="PANTHER" id="PTHR28271">
    <property type="entry name" value="54S RIBOSOMAL PROTEIN L31, MITOCHONDRIAL"/>
    <property type="match status" value="1"/>
</dbReference>
<evidence type="ECO:0000313" key="2">
    <source>
        <dbReference type="Proteomes" id="UP000653565"/>
    </source>
</evidence>
<protein>
    <recommendedName>
        <fullName evidence="3">54S ribosomal protein L31, mitochondrial</fullName>
    </recommendedName>
</protein>
<sequence>MYPVETQNERHNPATPKIVVAESALQGRDGQSPVALRSTETSGVKARDAFIGFCFAVAEVGGEHGPPCTSEPPEYSIFAPSLPITDSDSAILAALSVNNLTGYRQDVQGLVTALLGSSLVCPKPPTQPLQKIPWRISQPQKARQRKRLRAVDRVVDTLSAALRRNGQSTKAVDRWYAEMPREEEMLPKDKYTLFDKKEKTYRKGIHKLPKWTRVSQRLNPPGF</sequence>